<reference evidence="2" key="1">
    <citation type="journal article" date="2020" name="mSystems">
        <title>Genome- and Community-Level Interaction Insights into Carbon Utilization and Element Cycling Functions of Hydrothermarchaeota in Hydrothermal Sediment.</title>
        <authorList>
            <person name="Zhou Z."/>
            <person name="Liu Y."/>
            <person name="Xu W."/>
            <person name="Pan J."/>
            <person name="Luo Z.H."/>
            <person name="Li M."/>
        </authorList>
    </citation>
    <scope>NUCLEOTIDE SEQUENCE [LARGE SCALE GENOMIC DNA]</scope>
    <source>
        <strain evidence="2">SpSt-300</strain>
    </source>
</reference>
<feature type="region of interest" description="Disordered" evidence="1">
    <location>
        <begin position="67"/>
        <end position="88"/>
    </location>
</feature>
<name>A0A7C2IPZ3_9THEO</name>
<organism evidence="2">
    <name type="scientific">Ammonifex degensii</name>
    <dbReference type="NCBI Taxonomy" id="42838"/>
    <lineage>
        <taxon>Bacteria</taxon>
        <taxon>Bacillati</taxon>
        <taxon>Bacillota</taxon>
        <taxon>Clostridia</taxon>
        <taxon>Thermoanaerobacterales</taxon>
        <taxon>Thermoanaerobacteraceae</taxon>
        <taxon>Ammonifex</taxon>
    </lineage>
</organism>
<dbReference type="NCBIfam" id="TIGR04354">
    <property type="entry name" value="amphi-Trp"/>
    <property type="match status" value="1"/>
</dbReference>
<evidence type="ECO:0000313" key="2">
    <source>
        <dbReference type="EMBL" id="HEL66118.1"/>
    </source>
</evidence>
<sequence>MKTEQKIFKRLMSREELVSYLEGMLAEIKEGRLTAGDSVFTLPQVAEMEIEIEEKKGRKLELEIEWHLESGSSGTQGAETKREEDDGE</sequence>
<dbReference type="EMBL" id="DSMU01000350">
    <property type="protein sequence ID" value="HEL66118.1"/>
    <property type="molecule type" value="Genomic_DNA"/>
</dbReference>
<protein>
    <submittedName>
        <fullName evidence="2">Amphi-Trp domain-containing protein</fullName>
    </submittedName>
</protein>
<accession>A0A7C2IPZ3</accession>
<gene>
    <name evidence="2" type="ORF">ENQ34_05515</name>
</gene>
<proteinExistence type="predicted"/>
<comment type="caution">
    <text evidence="2">The sequence shown here is derived from an EMBL/GenBank/DDBJ whole genome shotgun (WGS) entry which is preliminary data.</text>
</comment>
<dbReference type="InterPro" id="IPR027598">
    <property type="entry name" value="Amphi-Trp_dom"/>
</dbReference>
<dbReference type="AlphaFoldDB" id="A0A7C2IPZ3"/>
<feature type="compositionally biased region" description="Basic and acidic residues" evidence="1">
    <location>
        <begin position="79"/>
        <end position="88"/>
    </location>
</feature>
<evidence type="ECO:0000256" key="1">
    <source>
        <dbReference type="SAM" id="MobiDB-lite"/>
    </source>
</evidence>